<feature type="domain" description="DNL-type" evidence="3">
    <location>
        <begin position="82"/>
        <end position="178"/>
    </location>
</feature>
<evidence type="ECO:0000259" key="3">
    <source>
        <dbReference type="PROSITE" id="PS51501"/>
    </source>
</evidence>
<dbReference type="InterPro" id="IPR007853">
    <property type="entry name" value="Znf_DNL-typ"/>
</dbReference>
<organism evidence="4 5">
    <name type="scientific">Coccomyxa viridis</name>
    <dbReference type="NCBI Taxonomy" id="1274662"/>
    <lineage>
        <taxon>Eukaryota</taxon>
        <taxon>Viridiplantae</taxon>
        <taxon>Chlorophyta</taxon>
        <taxon>core chlorophytes</taxon>
        <taxon>Trebouxiophyceae</taxon>
        <taxon>Trebouxiophyceae incertae sedis</taxon>
        <taxon>Coccomyxaceae</taxon>
        <taxon>Coccomyxa</taxon>
    </lineage>
</organism>
<proteinExistence type="predicted"/>
<feature type="compositionally biased region" description="Low complexity" evidence="2">
    <location>
        <begin position="56"/>
        <end position="67"/>
    </location>
</feature>
<evidence type="ECO:0000256" key="1">
    <source>
        <dbReference type="PROSITE-ProRule" id="PRU00834"/>
    </source>
</evidence>
<dbReference type="PROSITE" id="PS51501">
    <property type="entry name" value="ZF_DNL"/>
    <property type="match status" value="1"/>
</dbReference>
<dbReference type="Proteomes" id="UP001314263">
    <property type="component" value="Unassembled WGS sequence"/>
</dbReference>
<dbReference type="Pfam" id="PF05180">
    <property type="entry name" value="zf-DNL"/>
    <property type="match status" value="1"/>
</dbReference>
<protein>
    <recommendedName>
        <fullName evidence="3">DNL-type domain-containing protein</fullName>
    </recommendedName>
</protein>
<evidence type="ECO:0000313" key="4">
    <source>
        <dbReference type="EMBL" id="CAK0739217.1"/>
    </source>
</evidence>
<dbReference type="EMBL" id="CAUYUE010000002">
    <property type="protein sequence ID" value="CAK0739217.1"/>
    <property type="molecule type" value="Genomic_DNA"/>
</dbReference>
<name>A0AAV1HVQ0_9CHLO</name>
<dbReference type="InterPro" id="IPR024158">
    <property type="entry name" value="Mt_import_TIM15"/>
</dbReference>
<dbReference type="GO" id="GO:0006457">
    <property type="term" value="P:protein folding"/>
    <property type="evidence" value="ECO:0007669"/>
    <property type="project" value="TreeGrafter"/>
</dbReference>
<evidence type="ECO:0000313" key="5">
    <source>
        <dbReference type="Proteomes" id="UP001314263"/>
    </source>
</evidence>
<gene>
    <name evidence="4" type="ORF">CVIRNUC_001147</name>
</gene>
<keyword evidence="5" id="KW-1185">Reference proteome</keyword>
<keyword evidence="1" id="KW-0863">Zinc-finger</keyword>
<dbReference type="GO" id="GO:0005739">
    <property type="term" value="C:mitochondrion"/>
    <property type="evidence" value="ECO:0007669"/>
    <property type="project" value="TreeGrafter"/>
</dbReference>
<dbReference type="PANTHER" id="PTHR20922:SF15">
    <property type="entry name" value="A_TM021B04.14 PROTEIN"/>
    <property type="match status" value="1"/>
</dbReference>
<evidence type="ECO:0000256" key="2">
    <source>
        <dbReference type="SAM" id="MobiDB-lite"/>
    </source>
</evidence>
<dbReference type="GO" id="GO:0050821">
    <property type="term" value="P:protein stabilization"/>
    <property type="evidence" value="ECO:0007669"/>
    <property type="project" value="TreeGrafter"/>
</dbReference>
<dbReference type="GO" id="GO:0030150">
    <property type="term" value="P:protein import into mitochondrial matrix"/>
    <property type="evidence" value="ECO:0007669"/>
    <property type="project" value="TreeGrafter"/>
</dbReference>
<accession>A0AAV1HVQ0</accession>
<keyword evidence="1" id="KW-0862">Zinc</keyword>
<dbReference type="GO" id="GO:0008270">
    <property type="term" value="F:zinc ion binding"/>
    <property type="evidence" value="ECO:0007669"/>
    <property type="project" value="UniProtKB-KW"/>
</dbReference>
<dbReference type="PANTHER" id="PTHR20922">
    <property type="entry name" value="DNL-TYPE ZINC FINGER PROTEIN"/>
    <property type="match status" value="1"/>
</dbReference>
<feature type="region of interest" description="Disordered" evidence="2">
    <location>
        <begin position="56"/>
        <end position="81"/>
    </location>
</feature>
<sequence>MPTVFRGSLDCLDITDYIFLDDADEDDNEDAVQDNSALGKLPEGLGPDCTGIVLHSSSPSLQGSSPSMQDDADDVVRPSAANPRRTKRVQFTCNLCGETTTKMVNPHAWAKGTVFAQCSGCNVKHKLIDNLKLFHELRGPVFTGPAIRPEDLPAGLPPKPLINFHQHPGLYDMFNADD</sequence>
<comment type="caution">
    <text evidence="4">The sequence shown here is derived from an EMBL/GenBank/DDBJ whole genome shotgun (WGS) entry which is preliminary data.</text>
</comment>
<reference evidence="4 5" key="1">
    <citation type="submission" date="2023-10" db="EMBL/GenBank/DDBJ databases">
        <authorList>
            <person name="Maclean D."/>
            <person name="Macfadyen A."/>
        </authorList>
    </citation>
    <scope>NUCLEOTIDE SEQUENCE [LARGE SCALE GENOMIC DNA]</scope>
</reference>
<dbReference type="GO" id="GO:0051087">
    <property type="term" value="F:protein-folding chaperone binding"/>
    <property type="evidence" value="ECO:0007669"/>
    <property type="project" value="TreeGrafter"/>
</dbReference>
<keyword evidence="1" id="KW-0479">Metal-binding</keyword>
<dbReference type="AlphaFoldDB" id="A0AAV1HVQ0"/>